<evidence type="ECO:0000256" key="3">
    <source>
        <dbReference type="ARBA" id="ARBA00022857"/>
    </source>
</evidence>
<comment type="subcellular location">
    <subcellularLocation>
        <location evidence="1">Cytoplasm</location>
    </subcellularLocation>
</comment>
<dbReference type="SUPFAM" id="SSF51735">
    <property type="entry name" value="NAD(P)-binding Rossmann-fold domains"/>
    <property type="match status" value="1"/>
</dbReference>
<dbReference type="PANTHER" id="PTHR44085:SF2">
    <property type="entry name" value="SEPIAPTERIN REDUCTASE"/>
    <property type="match status" value="1"/>
</dbReference>
<keyword evidence="2" id="KW-0963">Cytoplasm</keyword>
<dbReference type="PATRIC" id="fig|1305737.6.peg.3575"/>
<dbReference type="Pfam" id="PF00106">
    <property type="entry name" value="adh_short"/>
    <property type="match status" value="1"/>
</dbReference>
<name>A0A0P7XCM4_9BACT</name>
<dbReference type="OrthoDB" id="9794387at2"/>
<keyword evidence="4 5" id="KW-0560">Oxidoreductase</keyword>
<sequence length="244" mass="27191">MNKSLVVITGHSKGLGKALLEHYLSLESVEIIGISRSRLDVDSPNLKQISLDLSDLDVLKNELGGLFPEHSYEQIVLVNNAGWIGEIKPIGKMHPREMRMQVNLNLLAPMYLSNAFIKAYKNHPAKKVVCNISSGAATRPVAGWGGYCSTKAALAMFTMVADKESGASDFRFFSLAPGIVDTDMQEEIRKAAESDFPELQKFLEFKEQGELVKAEEVARKIEYLLSNPEEFQDVQQDVRKYEAP</sequence>
<evidence type="ECO:0000256" key="4">
    <source>
        <dbReference type="ARBA" id="ARBA00023002"/>
    </source>
</evidence>
<dbReference type="GO" id="GO:0005737">
    <property type="term" value="C:cytoplasm"/>
    <property type="evidence" value="ECO:0007669"/>
    <property type="project" value="UniProtKB-SubCell"/>
</dbReference>
<dbReference type="EMBL" id="LJXT01000106">
    <property type="protein sequence ID" value="KPQ13059.1"/>
    <property type="molecule type" value="Genomic_DNA"/>
</dbReference>
<dbReference type="InterPro" id="IPR051721">
    <property type="entry name" value="Biopterin_syn/organic_redct"/>
</dbReference>
<gene>
    <name evidence="5" type="primary">yueD</name>
    <name evidence="5" type="ORF">HLUCCX10_14210</name>
</gene>
<dbReference type="GO" id="GO:0006729">
    <property type="term" value="P:tetrahydrobiopterin biosynthetic process"/>
    <property type="evidence" value="ECO:0007669"/>
    <property type="project" value="TreeGrafter"/>
</dbReference>
<reference evidence="5 6" key="1">
    <citation type="submission" date="2015-09" db="EMBL/GenBank/DDBJ databases">
        <title>Identification and resolution of microdiversity through metagenomic sequencing of parallel consortia.</title>
        <authorList>
            <person name="Nelson W.C."/>
            <person name="Romine M.F."/>
            <person name="Lindemann S.R."/>
        </authorList>
    </citation>
    <scope>NUCLEOTIDE SEQUENCE [LARGE SCALE GENOMIC DNA]</scope>
    <source>
        <strain evidence="5">HL-49</strain>
    </source>
</reference>
<protein>
    <submittedName>
        <fullName evidence="5">Benzil reductase ((S)-benzoin forming)</fullName>
        <ecNumber evidence="5">1.1.1.320</ecNumber>
    </submittedName>
</protein>
<evidence type="ECO:0000256" key="1">
    <source>
        <dbReference type="ARBA" id="ARBA00004496"/>
    </source>
</evidence>
<evidence type="ECO:0000313" key="5">
    <source>
        <dbReference type="EMBL" id="KPQ13059.1"/>
    </source>
</evidence>
<dbReference type="PRINTS" id="PR00081">
    <property type="entry name" value="GDHRDH"/>
</dbReference>
<proteinExistence type="predicted"/>
<evidence type="ECO:0000256" key="2">
    <source>
        <dbReference type="ARBA" id="ARBA00022490"/>
    </source>
</evidence>
<evidence type="ECO:0000313" key="6">
    <source>
        <dbReference type="Proteomes" id="UP000050421"/>
    </source>
</evidence>
<dbReference type="AlphaFoldDB" id="A0A0P7XCM4"/>
<dbReference type="eggNOG" id="COG1028">
    <property type="taxonomic scope" value="Bacteria"/>
</dbReference>
<organism evidence="5 6">
    <name type="scientific">Algoriphagus marincola HL-49</name>
    <dbReference type="NCBI Taxonomy" id="1305737"/>
    <lineage>
        <taxon>Bacteria</taxon>
        <taxon>Pseudomonadati</taxon>
        <taxon>Bacteroidota</taxon>
        <taxon>Cytophagia</taxon>
        <taxon>Cytophagales</taxon>
        <taxon>Cyclobacteriaceae</taxon>
        <taxon>Algoriphagus</taxon>
    </lineage>
</organism>
<dbReference type="Proteomes" id="UP000050421">
    <property type="component" value="Unassembled WGS sequence"/>
</dbReference>
<comment type="caution">
    <text evidence="5">The sequence shown here is derived from an EMBL/GenBank/DDBJ whole genome shotgun (WGS) entry which is preliminary data.</text>
</comment>
<keyword evidence="3" id="KW-0521">NADP</keyword>
<dbReference type="InterPro" id="IPR036291">
    <property type="entry name" value="NAD(P)-bd_dom_sf"/>
</dbReference>
<dbReference type="InterPro" id="IPR002347">
    <property type="entry name" value="SDR_fam"/>
</dbReference>
<accession>A0A0P7XCM4</accession>
<dbReference type="EC" id="1.1.1.320" evidence="5"/>
<dbReference type="STRING" id="1305737.GCA_000526355_00123"/>
<dbReference type="GO" id="GO:0004757">
    <property type="term" value="F:sepiapterin reductase (NADP+) activity"/>
    <property type="evidence" value="ECO:0007669"/>
    <property type="project" value="TreeGrafter"/>
</dbReference>
<dbReference type="Gene3D" id="3.40.50.720">
    <property type="entry name" value="NAD(P)-binding Rossmann-like Domain"/>
    <property type="match status" value="1"/>
</dbReference>
<dbReference type="PANTHER" id="PTHR44085">
    <property type="entry name" value="SEPIAPTERIN REDUCTASE"/>
    <property type="match status" value="1"/>
</dbReference>